<keyword evidence="7 8" id="KW-0998">Cell outer membrane</keyword>
<keyword evidence="12" id="KW-1185">Reference proteome</keyword>
<reference evidence="11 12" key="1">
    <citation type="submission" date="2020-08" db="EMBL/GenBank/DDBJ databases">
        <title>Genome sequence of Sphingomonas sediminicola KACC 15039T.</title>
        <authorList>
            <person name="Hyun D.-W."/>
            <person name="Bae J.-W."/>
        </authorList>
    </citation>
    <scope>NUCLEOTIDE SEQUENCE [LARGE SCALE GENOMIC DNA]</scope>
    <source>
        <strain evidence="11 12">KACC 15039</strain>
    </source>
</reference>
<evidence type="ECO:0000313" key="11">
    <source>
        <dbReference type="EMBL" id="QNP45187.1"/>
    </source>
</evidence>
<accession>A0ABX6T5P9</accession>
<dbReference type="PANTHER" id="PTHR32552">
    <property type="entry name" value="FERRICHROME IRON RECEPTOR-RELATED"/>
    <property type="match status" value="1"/>
</dbReference>
<evidence type="ECO:0000256" key="4">
    <source>
        <dbReference type="ARBA" id="ARBA00022692"/>
    </source>
</evidence>
<keyword evidence="3 8" id="KW-1134">Transmembrane beta strand</keyword>
<dbReference type="SUPFAM" id="SSF56935">
    <property type="entry name" value="Porins"/>
    <property type="match status" value="1"/>
</dbReference>
<dbReference type="PROSITE" id="PS52016">
    <property type="entry name" value="TONB_DEPENDENT_REC_3"/>
    <property type="match status" value="1"/>
</dbReference>
<evidence type="ECO:0000256" key="2">
    <source>
        <dbReference type="ARBA" id="ARBA00022448"/>
    </source>
</evidence>
<comment type="subcellular location">
    <subcellularLocation>
        <location evidence="1 8">Cell outer membrane</location>
        <topology evidence="1 8">Multi-pass membrane protein</topology>
    </subcellularLocation>
</comment>
<dbReference type="InterPro" id="IPR039426">
    <property type="entry name" value="TonB-dep_rcpt-like"/>
</dbReference>
<keyword evidence="6 8" id="KW-0472">Membrane</keyword>
<proteinExistence type="inferred from homology"/>
<dbReference type="InterPro" id="IPR010917">
    <property type="entry name" value="TonB_rcpt_CS"/>
</dbReference>
<evidence type="ECO:0000256" key="9">
    <source>
        <dbReference type="PROSITE-ProRule" id="PRU10144"/>
    </source>
</evidence>
<evidence type="ECO:0000313" key="12">
    <source>
        <dbReference type="Proteomes" id="UP000516105"/>
    </source>
</evidence>
<keyword evidence="4 8" id="KW-0812">Transmembrane</keyword>
<evidence type="ECO:0000256" key="7">
    <source>
        <dbReference type="ARBA" id="ARBA00023237"/>
    </source>
</evidence>
<comment type="similarity">
    <text evidence="8">Belongs to the TonB-dependent receptor family.</text>
</comment>
<evidence type="ECO:0000256" key="3">
    <source>
        <dbReference type="ARBA" id="ARBA00022452"/>
    </source>
</evidence>
<keyword evidence="2 8" id="KW-0813">Transport</keyword>
<protein>
    <submittedName>
        <fullName evidence="11">TonB-dependent receptor</fullName>
    </submittedName>
</protein>
<dbReference type="Gene3D" id="2.40.170.20">
    <property type="entry name" value="TonB-dependent receptor, beta-barrel domain"/>
    <property type="match status" value="1"/>
</dbReference>
<feature type="short sequence motif" description="TonB C-terminal box" evidence="9">
    <location>
        <begin position="252"/>
        <end position="269"/>
    </location>
</feature>
<name>A0ABX6T5P9_9SPHN</name>
<keyword evidence="11" id="KW-0675">Receptor</keyword>
<sequence length="269" mass="29322">MARDRRGPAVRQFQAIGERPAPCERRLQPTGRALVAALRVDPEAARQSVTLHQLQPILSAAIGDQFSGLTSTTADLKPERFDNYELGAKWAPIDGLLATAAIYRLDRTNTRAIDPLTQQTVLTGAQRSKGLELGLERSISDRWQVSAGYSWQKAEITKTTASAPAGRDVPLVPKHSFSLWNRYDVSDTIGLGLGVIARSKSYASISNNVKLPGYARVDAAAYYKLMLGIEAQINVENIFGADYFPTAHSDNNIAPGGPRAIKAQLRFGF</sequence>
<dbReference type="InterPro" id="IPR036942">
    <property type="entry name" value="Beta-barrel_TonB_sf"/>
</dbReference>
<evidence type="ECO:0000256" key="1">
    <source>
        <dbReference type="ARBA" id="ARBA00004571"/>
    </source>
</evidence>
<keyword evidence="5" id="KW-0798">TonB box</keyword>
<dbReference type="Pfam" id="PF00593">
    <property type="entry name" value="TonB_dep_Rec_b-barrel"/>
    <property type="match status" value="1"/>
</dbReference>
<dbReference type="Proteomes" id="UP000516105">
    <property type="component" value="Chromosome"/>
</dbReference>
<feature type="domain" description="TonB-dependent receptor-like beta-barrel" evidence="10">
    <location>
        <begin position="64"/>
        <end position="238"/>
    </location>
</feature>
<dbReference type="EMBL" id="CP060782">
    <property type="protein sequence ID" value="QNP45187.1"/>
    <property type="molecule type" value="Genomic_DNA"/>
</dbReference>
<evidence type="ECO:0000256" key="5">
    <source>
        <dbReference type="ARBA" id="ARBA00023077"/>
    </source>
</evidence>
<evidence type="ECO:0000256" key="8">
    <source>
        <dbReference type="PROSITE-ProRule" id="PRU01360"/>
    </source>
</evidence>
<evidence type="ECO:0000259" key="10">
    <source>
        <dbReference type="Pfam" id="PF00593"/>
    </source>
</evidence>
<dbReference type="InterPro" id="IPR000531">
    <property type="entry name" value="Beta-barrel_TonB"/>
</dbReference>
<dbReference type="PROSITE" id="PS01156">
    <property type="entry name" value="TONB_DEPENDENT_REC_2"/>
    <property type="match status" value="1"/>
</dbReference>
<dbReference type="PANTHER" id="PTHR32552:SF83">
    <property type="entry name" value="BLR3904 PROTEIN"/>
    <property type="match status" value="1"/>
</dbReference>
<gene>
    <name evidence="11" type="ORF">H9L14_11070</name>
</gene>
<evidence type="ECO:0000256" key="6">
    <source>
        <dbReference type="ARBA" id="ARBA00023136"/>
    </source>
</evidence>
<organism evidence="11 12">
    <name type="scientific">Sphingomonas sediminicola</name>
    <dbReference type="NCBI Taxonomy" id="386874"/>
    <lineage>
        <taxon>Bacteria</taxon>
        <taxon>Pseudomonadati</taxon>
        <taxon>Pseudomonadota</taxon>
        <taxon>Alphaproteobacteria</taxon>
        <taxon>Sphingomonadales</taxon>
        <taxon>Sphingomonadaceae</taxon>
        <taxon>Sphingomonas</taxon>
    </lineage>
</organism>